<dbReference type="RefSeq" id="WP_008943123.1">
    <property type="nucleotide sequence ID" value="NZ_RBIG01000003.1"/>
</dbReference>
<dbReference type="Pfam" id="PF10400">
    <property type="entry name" value="Vir_act_alpha_C"/>
    <property type="match status" value="1"/>
</dbReference>
<evidence type="ECO:0000259" key="2">
    <source>
        <dbReference type="Pfam" id="PF10400"/>
    </source>
</evidence>
<dbReference type="SUPFAM" id="SSF46785">
    <property type="entry name" value="Winged helix' DNA-binding domain"/>
    <property type="match status" value="1"/>
</dbReference>
<dbReference type="GO" id="GO:0003677">
    <property type="term" value="F:DNA binding"/>
    <property type="evidence" value="ECO:0007669"/>
    <property type="project" value="UniProtKB-KW"/>
</dbReference>
<dbReference type="InterPro" id="IPR005149">
    <property type="entry name" value="Tscrpt_reg_PadR_N"/>
</dbReference>
<dbReference type="Proteomes" id="UP000277424">
    <property type="component" value="Unassembled WGS sequence"/>
</dbReference>
<dbReference type="AlphaFoldDB" id="A0A420WCH4"/>
<sequence length="178" mass="19907">MIDIRCLCLGVLSLGDATGYEIRKRLKDSFGPYQGMSYGALYPALAKLLAAGEVESLDGDRVSALDKRTYRLTEKGRESLHSSLIRAKGQEQTRSEFLAAMFFADMLDRDTLDRLVDERLAELRGVLAHFQTYRGSPPTEGQRFVGRFGQVMARAAIDFLQGEGRAIVNAIERDRKAR</sequence>
<dbReference type="InterPro" id="IPR036390">
    <property type="entry name" value="WH_DNA-bd_sf"/>
</dbReference>
<name>A0A420WCH4_9PROT</name>
<organism evidence="3 4">
    <name type="scientific">Oceanibaculum indicum</name>
    <dbReference type="NCBI Taxonomy" id="526216"/>
    <lineage>
        <taxon>Bacteria</taxon>
        <taxon>Pseudomonadati</taxon>
        <taxon>Pseudomonadota</taxon>
        <taxon>Alphaproteobacteria</taxon>
        <taxon>Rhodospirillales</taxon>
        <taxon>Oceanibaculaceae</taxon>
        <taxon>Oceanibaculum</taxon>
    </lineage>
</organism>
<dbReference type="PANTHER" id="PTHR43252">
    <property type="entry name" value="TRANSCRIPTIONAL REGULATOR YQJI"/>
    <property type="match status" value="1"/>
</dbReference>
<evidence type="ECO:0000313" key="4">
    <source>
        <dbReference type="Proteomes" id="UP000277424"/>
    </source>
</evidence>
<gene>
    <name evidence="3" type="ORF">BCL74_3158</name>
</gene>
<reference evidence="3 4" key="1">
    <citation type="submission" date="2018-10" db="EMBL/GenBank/DDBJ databases">
        <title>Comparative analysis of microorganisms from saline springs in Andes Mountain Range, Colombia.</title>
        <authorList>
            <person name="Rubin E."/>
        </authorList>
    </citation>
    <scope>NUCLEOTIDE SEQUENCE [LARGE SCALE GENOMIC DNA]</scope>
    <source>
        <strain evidence="3 4">USBA 36</strain>
    </source>
</reference>
<evidence type="ECO:0000313" key="3">
    <source>
        <dbReference type="EMBL" id="RKQ68676.1"/>
    </source>
</evidence>
<dbReference type="EMBL" id="RBIG01000003">
    <property type="protein sequence ID" value="RKQ68676.1"/>
    <property type="molecule type" value="Genomic_DNA"/>
</dbReference>
<proteinExistence type="predicted"/>
<dbReference type="PANTHER" id="PTHR43252:SF6">
    <property type="entry name" value="NEGATIVE TRANSCRIPTION REGULATOR PADR"/>
    <property type="match status" value="1"/>
</dbReference>
<dbReference type="InterPro" id="IPR036388">
    <property type="entry name" value="WH-like_DNA-bd_sf"/>
</dbReference>
<feature type="domain" description="Transcription regulator PadR N-terminal" evidence="1">
    <location>
        <begin position="9"/>
        <end position="81"/>
    </location>
</feature>
<keyword evidence="3" id="KW-0238">DNA-binding</keyword>
<dbReference type="InterPro" id="IPR018309">
    <property type="entry name" value="Tscrpt_reg_PadR_C"/>
</dbReference>
<dbReference type="Gene3D" id="6.10.140.1570">
    <property type="match status" value="1"/>
</dbReference>
<comment type="caution">
    <text evidence="3">The sequence shown here is derived from an EMBL/GenBank/DDBJ whole genome shotgun (WGS) entry which is preliminary data.</text>
</comment>
<evidence type="ECO:0000259" key="1">
    <source>
        <dbReference type="Pfam" id="PF03551"/>
    </source>
</evidence>
<protein>
    <submittedName>
        <fullName evidence="3">DNA-binding PadR family transcriptional regulator</fullName>
    </submittedName>
</protein>
<dbReference type="Gene3D" id="1.10.10.10">
    <property type="entry name" value="Winged helix-like DNA-binding domain superfamily/Winged helix DNA-binding domain"/>
    <property type="match status" value="1"/>
</dbReference>
<feature type="domain" description="Transcription regulator PadR C-terminal" evidence="2">
    <location>
        <begin position="93"/>
        <end position="160"/>
    </location>
</feature>
<dbReference type="Pfam" id="PF03551">
    <property type="entry name" value="PadR"/>
    <property type="match status" value="1"/>
</dbReference>
<accession>A0A420WCH4</accession>
<dbReference type="OrthoDB" id="3186544at2"/>